<dbReference type="Pfam" id="PF05725">
    <property type="entry name" value="FNIP"/>
    <property type="match status" value="1"/>
</dbReference>
<protein>
    <submittedName>
        <fullName evidence="1">Uncharacterized protein</fullName>
    </submittedName>
</protein>
<reference evidence="1 2" key="1">
    <citation type="journal article" date="2012" name="Genome Biol. Evol.">
        <title>Related Giant Viruses in Distant Locations and Different Habitats: Acanthamoeba polyphaga moumouvirus Represents a Third Lineage of the Mimiviridae That Is Close to the Megavirus Lineage.</title>
        <authorList>
            <person name="Yoosuf N."/>
            <person name="Yutin N."/>
            <person name="Colson P."/>
            <person name="Shabalina S.A."/>
            <person name="Pagnier I."/>
            <person name="Robert C."/>
            <person name="Azza S."/>
            <person name="Klose T."/>
            <person name="Wong J."/>
            <person name="Rossmann M.G."/>
            <person name="La Scola B."/>
            <person name="Raoult D."/>
            <person name="Koonin E.V."/>
        </authorList>
    </citation>
    <scope>NUCLEOTIDE SEQUENCE [LARGE SCALE GENOMIC DNA]</scope>
    <source>
        <strain evidence="1 2">M10A</strain>
    </source>
</reference>
<sequence length="64" mass="7599">MSPKGEVRERSLPSRLTHLTFGWEFNQPIEECIPNSVSHLTLKKSFYKKNKKYIDKNIIINTYE</sequence>
<dbReference type="KEGG" id="vg:14445630"/>
<keyword evidence="2" id="KW-1185">Reference proteome</keyword>
<proteinExistence type="predicted"/>
<dbReference type="EMBL" id="JX962719">
    <property type="protein sequence ID" value="AGC02076.1"/>
    <property type="molecule type" value="Genomic_DNA"/>
</dbReference>
<dbReference type="InterPro" id="IPR008615">
    <property type="entry name" value="FNIP"/>
</dbReference>
<evidence type="ECO:0000313" key="2">
    <source>
        <dbReference type="Proteomes" id="UP000201640"/>
    </source>
</evidence>
<dbReference type="GeneID" id="14445630"/>
<evidence type="ECO:0000313" key="1">
    <source>
        <dbReference type="EMBL" id="AGC02076.1"/>
    </source>
</evidence>
<accession>L7RCW9</accession>
<gene>
    <name evidence="1" type="ORF">Moumou_00542</name>
</gene>
<name>L7RCW9_9VIRU</name>
<organism evidence="1 2">
    <name type="scientific">Acanthamoeba polyphaga moumouvirus</name>
    <dbReference type="NCBI Taxonomy" id="1269028"/>
    <lineage>
        <taxon>Viruses</taxon>
        <taxon>Varidnaviria</taxon>
        <taxon>Bamfordvirae</taxon>
        <taxon>Nucleocytoviricota</taxon>
        <taxon>Megaviricetes</taxon>
        <taxon>Imitervirales</taxon>
        <taxon>Mimiviridae</taxon>
        <taxon>Megamimivirinae</taxon>
        <taxon>Moumouvirus</taxon>
    </lineage>
</organism>
<dbReference type="RefSeq" id="YP_007354512.1">
    <property type="nucleotide sequence ID" value="NC_020104.1"/>
</dbReference>
<dbReference type="Proteomes" id="UP000201640">
    <property type="component" value="Segment"/>
</dbReference>